<name>A0A4Y3W9P1_NITWI</name>
<comment type="caution">
    <text evidence="2">The sequence shown here is derived from an EMBL/GenBank/DDBJ whole genome shotgun (WGS) entry which is preliminary data.</text>
</comment>
<organism evidence="2 3">
    <name type="scientific">Nitrobacter winogradskyi</name>
    <name type="common">Nitrobacter agilis</name>
    <dbReference type="NCBI Taxonomy" id="913"/>
    <lineage>
        <taxon>Bacteria</taxon>
        <taxon>Pseudomonadati</taxon>
        <taxon>Pseudomonadota</taxon>
        <taxon>Alphaproteobacteria</taxon>
        <taxon>Hyphomicrobiales</taxon>
        <taxon>Nitrobacteraceae</taxon>
        <taxon>Nitrobacter</taxon>
    </lineage>
</organism>
<proteinExistence type="predicted"/>
<evidence type="ECO:0000313" key="3">
    <source>
        <dbReference type="Proteomes" id="UP000318825"/>
    </source>
</evidence>
<dbReference type="AlphaFoldDB" id="A0A4Y3W9P1"/>
<dbReference type="Proteomes" id="UP000318825">
    <property type="component" value="Unassembled WGS sequence"/>
</dbReference>
<accession>A0A4Y3W9P1</accession>
<evidence type="ECO:0000256" key="1">
    <source>
        <dbReference type="SAM" id="MobiDB-lite"/>
    </source>
</evidence>
<evidence type="ECO:0000313" key="2">
    <source>
        <dbReference type="EMBL" id="GEC15747.1"/>
    </source>
</evidence>
<dbReference type="RefSeq" id="WP_141383423.1">
    <property type="nucleotide sequence ID" value="NZ_BJNF01000041.1"/>
</dbReference>
<sequence length="106" mass="11960">MIEVQRVDDGDPLGFEVVVREGKGETRHRVTMSEANSQQLTAGKHTPERCIEAAFRFLLDREPKESILARFDISVISRYFPEFEQELPGYLSAGRKDSRSGKMGAS</sequence>
<dbReference type="OrthoDB" id="9807072at2"/>
<protein>
    <submittedName>
        <fullName evidence="2">Uncharacterized protein</fullName>
    </submittedName>
</protein>
<reference evidence="2 3" key="1">
    <citation type="submission" date="2019-06" db="EMBL/GenBank/DDBJ databases">
        <title>Whole genome shotgun sequence of Nitrobacter winogradskyi NBRC 14297.</title>
        <authorList>
            <person name="Hosoyama A."/>
            <person name="Uohara A."/>
            <person name="Ohji S."/>
            <person name="Ichikawa N."/>
        </authorList>
    </citation>
    <scope>NUCLEOTIDE SEQUENCE [LARGE SCALE GENOMIC DNA]</scope>
    <source>
        <strain evidence="2 3">NBRC 14297</strain>
    </source>
</reference>
<dbReference type="EMBL" id="BJNF01000041">
    <property type="protein sequence ID" value="GEC15747.1"/>
    <property type="molecule type" value="Genomic_DNA"/>
</dbReference>
<feature type="region of interest" description="Disordered" evidence="1">
    <location>
        <begin position="26"/>
        <end position="45"/>
    </location>
</feature>
<gene>
    <name evidence="2" type="ORF">NWI01_16390</name>
</gene>